<evidence type="ECO:0000256" key="6">
    <source>
        <dbReference type="SAM" id="Phobius"/>
    </source>
</evidence>
<dbReference type="STRING" id="348780.NP_4196A"/>
<dbReference type="GeneID" id="3702943"/>
<feature type="transmembrane region" description="Helical" evidence="6">
    <location>
        <begin position="73"/>
        <end position="94"/>
    </location>
</feature>
<dbReference type="Gene3D" id="2.30.30.60">
    <property type="match status" value="1"/>
</dbReference>
<evidence type="ECO:0000256" key="3">
    <source>
        <dbReference type="ARBA" id="ARBA00022692"/>
    </source>
</evidence>
<dbReference type="InterPro" id="IPR023408">
    <property type="entry name" value="MscS_beta-dom_sf"/>
</dbReference>
<proteinExistence type="inferred from homology"/>
<comment type="similarity">
    <text evidence="2">Belongs to the MscS (TC 1.A.23) family.</text>
</comment>
<accession>A0A1U7EYA8</accession>
<protein>
    <submittedName>
        <fullName evidence="8">Mechanosensitive channel protein MscS</fullName>
    </submittedName>
</protein>
<dbReference type="SUPFAM" id="SSF82861">
    <property type="entry name" value="Mechanosensitive channel protein MscS (YggB), transmembrane region"/>
    <property type="match status" value="1"/>
</dbReference>
<dbReference type="Proteomes" id="UP000002698">
    <property type="component" value="Chromosome"/>
</dbReference>
<dbReference type="RefSeq" id="WP_011323805.1">
    <property type="nucleotide sequence ID" value="NC_007426.1"/>
</dbReference>
<evidence type="ECO:0000256" key="2">
    <source>
        <dbReference type="ARBA" id="ARBA00008017"/>
    </source>
</evidence>
<evidence type="ECO:0000256" key="1">
    <source>
        <dbReference type="ARBA" id="ARBA00004141"/>
    </source>
</evidence>
<keyword evidence="4 6" id="KW-1133">Transmembrane helix</keyword>
<gene>
    <name evidence="8" type="primary">mscS6</name>
    <name evidence="8" type="ordered locus">NP_4196A</name>
</gene>
<evidence type="ECO:0000256" key="5">
    <source>
        <dbReference type="ARBA" id="ARBA00023136"/>
    </source>
</evidence>
<dbReference type="InterPro" id="IPR045275">
    <property type="entry name" value="MscS_archaea/bacteria_type"/>
</dbReference>
<name>A0A1U7EYA8_NATPD</name>
<evidence type="ECO:0000313" key="9">
    <source>
        <dbReference type="Proteomes" id="UP000002698"/>
    </source>
</evidence>
<dbReference type="InterPro" id="IPR011014">
    <property type="entry name" value="MscS_channel_TM-2"/>
</dbReference>
<dbReference type="InterPro" id="IPR006685">
    <property type="entry name" value="MscS_channel_2nd"/>
</dbReference>
<dbReference type="OrthoDB" id="313107at2157"/>
<dbReference type="PANTHER" id="PTHR30221:SF20">
    <property type="entry name" value="SMALL-CONDUCTANCE MECHANOSENSITIVE CHANNEL"/>
    <property type="match status" value="1"/>
</dbReference>
<keyword evidence="9" id="KW-1185">Reference proteome</keyword>
<dbReference type="PANTHER" id="PTHR30221">
    <property type="entry name" value="SMALL-CONDUCTANCE MECHANOSENSITIVE CHANNEL"/>
    <property type="match status" value="1"/>
</dbReference>
<dbReference type="Pfam" id="PF05552">
    <property type="entry name" value="MS_channel_1st_1"/>
    <property type="match status" value="1"/>
</dbReference>
<dbReference type="KEGG" id="nph:NP_4196A"/>
<dbReference type="eggNOG" id="arCOG01570">
    <property type="taxonomic scope" value="Archaea"/>
</dbReference>
<dbReference type="EMBL" id="CR936257">
    <property type="protein sequence ID" value="CAI50189.1"/>
    <property type="molecule type" value="Genomic_DNA"/>
</dbReference>
<comment type="subcellular location">
    <subcellularLocation>
        <location evidence="1">Membrane</location>
        <topology evidence="1">Multi-pass membrane protein</topology>
    </subcellularLocation>
</comment>
<sequence>MVDLPLRSWFEGLPTPGQNLLVAAGVLVAGLVAGALTAYLVSRALRAFGVDDAVEGTPFERTARQLGTSTVRLLARLCGLFVFVVAALYAGQVLEVMPEEAALERISAFLPQLFVAVLVILVGLIAADKAELVVSERLKSIKLPEVTLIPTLVKVSILYVAALIALSQLGVATGALLILLAAYAFGVFFLGGLAFKDLLSSAAAGIYVLMTEPYSIGDEVAIDGCRGIVQEVDVFVTYVEAEGEEYMIPNRKVLREGAMRVRSG</sequence>
<dbReference type="HOGENOM" id="CLU_982141_0_0_2"/>
<feature type="transmembrane region" description="Helical" evidence="6">
    <location>
        <begin position="148"/>
        <end position="169"/>
    </location>
</feature>
<dbReference type="InterPro" id="IPR010920">
    <property type="entry name" value="LSM_dom_sf"/>
</dbReference>
<feature type="transmembrane region" description="Helical" evidence="6">
    <location>
        <begin position="106"/>
        <end position="127"/>
    </location>
</feature>
<keyword evidence="5 6" id="KW-0472">Membrane</keyword>
<evidence type="ECO:0000259" key="7">
    <source>
        <dbReference type="Pfam" id="PF00924"/>
    </source>
</evidence>
<dbReference type="Gene3D" id="1.10.287.1260">
    <property type="match status" value="1"/>
</dbReference>
<feature type="transmembrane region" description="Helical" evidence="6">
    <location>
        <begin position="175"/>
        <end position="195"/>
    </location>
</feature>
<feature type="transmembrane region" description="Helical" evidence="6">
    <location>
        <begin position="20"/>
        <end position="41"/>
    </location>
</feature>
<keyword evidence="3 6" id="KW-0812">Transmembrane</keyword>
<reference evidence="8 9" key="1">
    <citation type="journal article" date="2005" name="Genome Res.">
        <title>Living with two extremes: conclusions from the genome sequence of Natronomonas pharaonis.</title>
        <authorList>
            <person name="Falb M."/>
            <person name="Pfeiffer F."/>
            <person name="Palm P."/>
            <person name="Rodewald K."/>
            <person name="Hickmann V."/>
            <person name="Tittor J."/>
            <person name="Oesterhelt D."/>
        </authorList>
    </citation>
    <scope>NUCLEOTIDE SEQUENCE [LARGE SCALE GENOMIC DNA]</scope>
    <source>
        <strain evidence="9">ATCC 35678 / DSM 2160 / CIP 103997 / JCM 8858 / NBRC 14720 / NCIMB 2260 / Gabara</strain>
    </source>
</reference>
<dbReference type="GO" id="GO:0008381">
    <property type="term" value="F:mechanosensitive monoatomic ion channel activity"/>
    <property type="evidence" value="ECO:0007669"/>
    <property type="project" value="InterPro"/>
</dbReference>
<dbReference type="EnsemblBacteria" id="CAI50189">
    <property type="protein sequence ID" value="CAI50189"/>
    <property type="gene ID" value="NP_4196A"/>
</dbReference>
<dbReference type="SUPFAM" id="SSF50182">
    <property type="entry name" value="Sm-like ribonucleoproteins"/>
    <property type="match status" value="1"/>
</dbReference>
<evidence type="ECO:0000313" key="8">
    <source>
        <dbReference type="EMBL" id="CAI50189.1"/>
    </source>
</evidence>
<dbReference type="AlphaFoldDB" id="A0A1U7EYA8"/>
<dbReference type="GO" id="GO:0016020">
    <property type="term" value="C:membrane"/>
    <property type="evidence" value="ECO:0007669"/>
    <property type="project" value="UniProtKB-SubCell"/>
</dbReference>
<dbReference type="InterPro" id="IPR008910">
    <property type="entry name" value="MSC_TM_helix"/>
</dbReference>
<organism evidence="8 9">
    <name type="scientific">Natronomonas pharaonis (strain ATCC 35678 / DSM 2160 / CIP 103997 / JCM 8858 / NBRC 14720 / NCIMB 2260 / Gabara)</name>
    <name type="common">Halobacterium pharaonis</name>
    <dbReference type="NCBI Taxonomy" id="348780"/>
    <lineage>
        <taxon>Archaea</taxon>
        <taxon>Methanobacteriati</taxon>
        <taxon>Methanobacteriota</taxon>
        <taxon>Stenosarchaea group</taxon>
        <taxon>Halobacteria</taxon>
        <taxon>Halobacteriales</taxon>
        <taxon>Natronomonadaceae</taxon>
        <taxon>Natronomonas</taxon>
    </lineage>
</organism>
<feature type="domain" description="Mechanosensitive ion channel MscS" evidence="7">
    <location>
        <begin position="197"/>
        <end position="254"/>
    </location>
</feature>
<evidence type="ECO:0000256" key="4">
    <source>
        <dbReference type="ARBA" id="ARBA00022989"/>
    </source>
</evidence>
<dbReference type="Pfam" id="PF00924">
    <property type="entry name" value="MS_channel_2nd"/>
    <property type="match status" value="1"/>
</dbReference>